<dbReference type="EMBL" id="CYHF01000005">
    <property type="protein sequence ID" value="CUA97245.1"/>
    <property type="molecule type" value="Genomic_DNA"/>
</dbReference>
<dbReference type="Proteomes" id="UP000183649">
    <property type="component" value="Unassembled WGS sequence"/>
</dbReference>
<dbReference type="AlphaFoldDB" id="A0A0K6I287"/>
<gene>
    <name evidence="2" type="ORF">Ga0061069_105187</name>
</gene>
<evidence type="ECO:0008006" key="4">
    <source>
        <dbReference type="Google" id="ProtNLM"/>
    </source>
</evidence>
<name>A0A0K6I287_9BURK</name>
<organism evidence="2 3">
    <name type="scientific">Thiomonas bhubaneswarensis</name>
    <dbReference type="NCBI Taxonomy" id="339866"/>
    <lineage>
        <taxon>Bacteria</taxon>
        <taxon>Pseudomonadati</taxon>
        <taxon>Pseudomonadota</taxon>
        <taxon>Betaproteobacteria</taxon>
        <taxon>Burkholderiales</taxon>
        <taxon>Thiomonas</taxon>
    </lineage>
</organism>
<evidence type="ECO:0000256" key="1">
    <source>
        <dbReference type="SAM" id="SignalP"/>
    </source>
</evidence>
<dbReference type="PROSITE" id="PS51257">
    <property type="entry name" value="PROKAR_LIPOPROTEIN"/>
    <property type="match status" value="1"/>
</dbReference>
<sequence length="234" mass="25932">MRPPVPSRVRLAAHRLVWLLAMLWLGTQTALAACCGPITPAGDQLRQFLDQSGVEHLWLPHEHVHWLTGLPDLERPGQSRHATHCSAYVAAMSVRLGVPLLRPPEHRADMLATPQTQWLETTGPSQGWREVDRRVAQSLANQGEFVLAAWANPDPRRSGHIAIVRPSMQTTAELDQHGPELTMAGHLNALRISTERGFEDHPGAWIAGGKGTVRFFAHTVDWSRVQAQPSPTRP</sequence>
<dbReference type="RefSeq" id="WP_055450577.1">
    <property type="nucleotide sequence ID" value="NZ_CYHF01000005.1"/>
</dbReference>
<keyword evidence="1" id="KW-0732">Signal</keyword>
<evidence type="ECO:0000313" key="2">
    <source>
        <dbReference type="EMBL" id="CUA97245.1"/>
    </source>
</evidence>
<accession>A0A0K6I287</accession>
<feature type="signal peptide" evidence="1">
    <location>
        <begin position="1"/>
        <end position="32"/>
    </location>
</feature>
<protein>
    <recommendedName>
        <fullName evidence="4">Papain-like cysteine protease AvrRpt2</fullName>
    </recommendedName>
</protein>
<keyword evidence="3" id="KW-1185">Reference proteome</keyword>
<evidence type="ECO:0000313" key="3">
    <source>
        <dbReference type="Proteomes" id="UP000183649"/>
    </source>
</evidence>
<dbReference type="Gene3D" id="3.90.1720.10">
    <property type="entry name" value="endopeptidase domain like (from Nostoc punctiforme)"/>
    <property type="match status" value="1"/>
</dbReference>
<feature type="chain" id="PRO_5005505165" description="Papain-like cysteine protease AvrRpt2" evidence="1">
    <location>
        <begin position="33"/>
        <end position="234"/>
    </location>
</feature>
<dbReference type="STRING" id="339866.GCA_001418255_01693"/>
<proteinExistence type="predicted"/>
<reference evidence="3" key="1">
    <citation type="submission" date="2015-08" db="EMBL/GenBank/DDBJ databases">
        <authorList>
            <person name="Varghese N."/>
        </authorList>
    </citation>
    <scope>NUCLEOTIDE SEQUENCE [LARGE SCALE GENOMIC DNA]</scope>
    <source>
        <strain evidence="3">DSM 18181</strain>
    </source>
</reference>
<dbReference type="OrthoDB" id="8688773at2"/>